<dbReference type="InParanoid" id="A0A7R8UN45"/>
<feature type="region of interest" description="Disordered" evidence="1">
    <location>
        <begin position="1"/>
        <end position="71"/>
    </location>
</feature>
<accession>A0A7R8UN45</accession>
<gene>
    <name evidence="2" type="ORF">HERILL_LOCUS6865</name>
</gene>
<feature type="compositionally biased region" description="Polar residues" evidence="1">
    <location>
        <begin position="45"/>
        <end position="57"/>
    </location>
</feature>
<keyword evidence="3" id="KW-1185">Reference proteome</keyword>
<feature type="compositionally biased region" description="Basic and acidic residues" evidence="1">
    <location>
        <begin position="31"/>
        <end position="41"/>
    </location>
</feature>
<sequence length="86" mass="9833">MSNRGRKPMQMSIFASPAVISNLQQNRRKKTEVQKQKDDARANPAKQQKNRASVTSKKNQHESPTTDEDVDSCITFAAKNWERSRT</sequence>
<evidence type="ECO:0000313" key="2">
    <source>
        <dbReference type="EMBL" id="CAD7083942.1"/>
    </source>
</evidence>
<protein>
    <submittedName>
        <fullName evidence="2">Uncharacterized protein</fullName>
    </submittedName>
</protein>
<reference evidence="2 3" key="1">
    <citation type="submission" date="2020-11" db="EMBL/GenBank/DDBJ databases">
        <authorList>
            <person name="Wallbank WR R."/>
            <person name="Pardo Diaz C."/>
            <person name="Kozak K."/>
            <person name="Martin S."/>
            <person name="Jiggins C."/>
            <person name="Moest M."/>
            <person name="Warren A I."/>
            <person name="Generalovic N T."/>
            <person name="Byers J.R.P. K."/>
            <person name="Montejo-Kovacevich G."/>
            <person name="Yen C E."/>
        </authorList>
    </citation>
    <scope>NUCLEOTIDE SEQUENCE [LARGE SCALE GENOMIC DNA]</scope>
</reference>
<evidence type="ECO:0000313" key="3">
    <source>
        <dbReference type="Proteomes" id="UP000594454"/>
    </source>
</evidence>
<organism evidence="2 3">
    <name type="scientific">Hermetia illucens</name>
    <name type="common">Black soldier fly</name>
    <dbReference type="NCBI Taxonomy" id="343691"/>
    <lineage>
        <taxon>Eukaryota</taxon>
        <taxon>Metazoa</taxon>
        <taxon>Ecdysozoa</taxon>
        <taxon>Arthropoda</taxon>
        <taxon>Hexapoda</taxon>
        <taxon>Insecta</taxon>
        <taxon>Pterygota</taxon>
        <taxon>Neoptera</taxon>
        <taxon>Endopterygota</taxon>
        <taxon>Diptera</taxon>
        <taxon>Brachycera</taxon>
        <taxon>Stratiomyomorpha</taxon>
        <taxon>Stratiomyidae</taxon>
        <taxon>Hermetiinae</taxon>
        <taxon>Hermetia</taxon>
    </lineage>
</organism>
<name>A0A7R8UN45_HERIL</name>
<dbReference type="Proteomes" id="UP000594454">
    <property type="component" value="Chromosome 3"/>
</dbReference>
<dbReference type="EMBL" id="LR899011">
    <property type="protein sequence ID" value="CAD7083942.1"/>
    <property type="molecule type" value="Genomic_DNA"/>
</dbReference>
<evidence type="ECO:0000256" key="1">
    <source>
        <dbReference type="SAM" id="MobiDB-lite"/>
    </source>
</evidence>
<proteinExistence type="predicted"/>
<dbReference type="AlphaFoldDB" id="A0A7R8UN45"/>